<organism evidence="2 3">
    <name type="scientific">Hymenobacter metallilatus</name>
    <dbReference type="NCBI Taxonomy" id="2493666"/>
    <lineage>
        <taxon>Bacteria</taxon>
        <taxon>Pseudomonadati</taxon>
        <taxon>Bacteroidota</taxon>
        <taxon>Cytophagia</taxon>
        <taxon>Cytophagales</taxon>
        <taxon>Hymenobacteraceae</taxon>
        <taxon>Hymenobacter</taxon>
    </lineage>
</organism>
<proteinExistence type="predicted"/>
<dbReference type="InterPro" id="IPR025366">
    <property type="entry name" value="DUF4270"/>
</dbReference>
<dbReference type="RefSeq" id="WP_125426643.1">
    <property type="nucleotide sequence ID" value="NZ_RWIS01000001.1"/>
</dbReference>
<name>A0A428JUB2_9BACT</name>
<gene>
    <name evidence="2" type="ORF">EI290_03240</name>
</gene>
<dbReference type="EMBL" id="RWIS01000001">
    <property type="protein sequence ID" value="RSK37669.1"/>
    <property type="molecule type" value="Genomic_DNA"/>
</dbReference>
<evidence type="ECO:0000256" key="1">
    <source>
        <dbReference type="SAM" id="SignalP"/>
    </source>
</evidence>
<evidence type="ECO:0000313" key="2">
    <source>
        <dbReference type="EMBL" id="RSK37669.1"/>
    </source>
</evidence>
<dbReference type="OrthoDB" id="1092930at2"/>
<feature type="signal peptide" evidence="1">
    <location>
        <begin position="1"/>
        <end position="24"/>
    </location>
</feature>
<dbReference type="Proteomes" id="UP000280066">
    <property type="component" value="Unassembled WGS sequence"/>
</dbReference>
<comment type="caution">
    <text evidence="2">The sequence shown here is derived from an EMBL/GenBank/DDBJ whole genome shotgun (WGS) entry which is preliminary data.</text>
</comment>
<dbReference type="AlphaFoldDB" id="A0A428JUB2"/>
<protein>
    <submittedName>
        <fullName evidence="2">DUF4270 family protein</fullName>
    </submittedName>
</protein>
<dbReference type="Pfam" id="PF14092">
    <property type="entry name" value="DUF4270"/>
    <property type="match status" value="1"/>
</dbReference>
<sequence length="507" mass="54575">MNWPTSASRLASVSLAAVSLFALATGCDNANDLGLELPGTSPITANYLDLPVKAFTVRQQPVETVKTNHVLVGRLRDTFVGTTTASGYLNIMVEPVLSPADSLPGKFTNVSLDSTVFSLAFDQVYGSATQPLRLDLLTLQAPLDERTVYNSASSVATGTTLLTNFEASLNRTRPVKRRVASGTATDTTTTVITTQVADQFVRIRLQKYPGTSALATSVFTALSDAAFNQRKLDAVWKGIALRPSANHSGNIVGFTRSGNTTVTFYFRGTDAAGRRSKYRSYSLFLANIPAGNTLIGQVADGKYFTQLSTDLSGTPLAGLTTPQSTLPAAATNGFTYAQEGVGLGTRIEFQGLDDLRNNTNLAINRAELLFPVKQYSNGIFPYPQGLYLYEVNSANTVLTRTVGATTYERLVPGEGINATTSVRLTPTSVGADSYARATIPAGQDPAQYYSVPLTEYLQAYLQNRLDGELPTGLIVSPILRSNSTLNLNRAQFDASNIKLRVYYSKLR</sequence>
<accession>A0A428JUB2</accession>
<keyword evidence="1" id="KW-0732">Signal</keyword>
<evidence type="ECO:0000313" key="3">
    <source>
        <dbReference type="Proteomes" id="UP000280066"/>
    </source>
</evidence>
<keyword evidence="3" id="KW-1185">Reference proteome</keyword>
<reference evidence="2 3" key="1">
    <citation type="submission" date="2018-12" db="EMBL/GenBank/DDBJ databases">
        <authorList>
            <person name="Feng G."/>
            <person name="Zhu H."/>
        </authorList>
    </citation>
    <scope>NUCLEOTIDE SEQUENCE [LARGE SCALE GENOMIC DNA]</scope>
    <source>
        <strain evidence="2 3">9PBR-2</strain>
    </source>
</reference>
<feature type="chain" id="PRO_5019317250" evidence="1">
    <location>
        <begin position="25"/>
        <end position="507"/>
    </location>
</feature>